<feature type="transmembrane region" description="Helical" evidence="1">
    <location>
        <begin position="57"/>
        <end position="77"/>
    </location>
</feature>
<accession>A0A292G335</accession>
<sequence length="209" mass="22861">MPCNRAVLGAALLSIVFTVQNGTREIRPLLFNLGTLCGNETVRKACISRDYERVFDVVHSCFFDIIYFLIGLIGFELSPNMKKRLAMFAKMGRQERVGHVDIEMGTVVPHTATLTESAEVAKLPTAPPPPLTPVLPEPPDYSTYGRSHRPVISAPITGADLLVLPDPEVNDDYAVPRGDPRAIARVRQEYGNLSNFEVSRSVASAGALL</sequence>
<keyword evidence="1" id="KW-0472">Membrane</keyword>
<keyword evidence="1" id="KW-1133">Transmembrane helix</keyword>
<name>A0A292G335_9REOV</name>
<organism evidence="2">
    <name type="scientific">Tarumizu tick virus</name>
    <dbReference type="NCBI Taxonomy" id="2014339"/>
    <lineage>
        <taxon>Viruses</taxon>
        <taxon>Riboviria</taxon>
        <taxon>Orthornavirae</taxon>
        <taxon>Duplornaviricota</taxon>
        <taxon>Resentoviricetes</taxon>
        <taxon>Reovirales</taxon>
        <taxon>Spinareoviridae</taxon>
        <taxon>Coltivirus</taxon>
        <taxon>Coltivirus tarumizuense</taxon>
        <taxon>Tarumizu coltivirus</taxon>
    </lineage>
</organism>
<evidence type="ECO:0000256" key="1">
    <source>
        <dbReference type="SAM" id="Phobius"/>
    </source>
</evidence>
<proteinExistence type="predicted"/>
<keyword evidence="1" id="KW-0812">Transmembrane</keyword>
<reference evidence="2" key="1">
    <citation type="journal article" date="2017" name="Virus Res.">
        <title>Isolation and characterization of Tarumizu tick virus: a new coltivirus from Haemaphysalis flava ticks in Japan.</title>
        <authorList>
            <person name="Fujita R."/>
            <person name="Ejiri H."/>
            <person name="Lim C.-K."/>
            <person name="Noda S."/>
            <person name="Yamauchi T."/>
            <person name="Watanabe M."/>
            <person name="Kobayashi D."/>
            <person name="Takayama-Ito M."/>
            <person name="Murota K."/>
            <person name="Posadas-Herrera G."/>
            <person name="Minami S."/>
            <person name="Kuwata R."/>
            <person name="Yamaguchi Y."/>
            <person name="Horiya M."/>
            <person name="Katayama Y."/>
            <person name="Shimoda H."/>
            <person name="Saijo M."/>
            <person name="Maeda K."/>
            <person name="Mizutani T."/>
            <person name="Isawa H."/>
            <person name="Sawabe K."/>
        </authorList>
    </citation>
    <scope>NUCLEOTIDE SEQUENCE</scope>
    <source>
        <strain evidence="2">13T276</strain>
    </source>
</reference>
<protein>
    <submittedName>
        <fullName evidence="2">VP12</fullName>
    </submittedName>
</protein>
<gene>
    <name evidence="2" type="primary">VP12</name>
</gene>
<evidence type="ECO:0000313" key="2">
    <source>
        <dbReference type="EMBL" id="BBA54760.1"/>
    </source>
</evidence>
<dbReference type="EMBL" id="LC275179">
    <property type="protein sequence ID" value="BBA54760.1"/>
    <property type="molecule type" value="Genomic_RNA"/>
</dbReference>